<dbReference type="STRING" id="1198114.AciX9_1138"/>
<evidence type="ECO:0000313" key="3">
    <source>
        <dbReference type="Proteomes" id="UP000000343"/>
    </source>
</evidence>
<dbReference type="Gene3D" id="2.30.30.40">
    <property type="entry name" value="SH3 Domains"/>
    <property type="match status" value="1"/>
</dbReference>
<dbReference type="Proteomes" id="UP000000343">
    <property type="component" value="Chromosome"/>
</dbReference>
<gene>
    <name evidence="2" type="ordered locus">AciX9_1138</name>
</gene>
<dbReference type="KEGG" id="acm:AciX9_1138"/>
<dbReference type="HOGENOM" id="CLU_741084_0_0_0"/>
<reference evidence="3" key="1">
    <citation type="submission" date="2011-01" db="EMBL/GenBank/DDBJ databases">
        <title>Complete sequence of chromosome of Acidobacterium sp. MP5ACTX9.</title>
        <authorList>
            <consortium name="US DOE Joint Genome Institute"/>
            <person name="Lucas S."/>
            <person name="Copeland A."/>
            <person name="Lapidus A."/>
            <person name="Cheng J.-F."/>
            <person name="Goodwin L."/>
            <person name="Pitluck S."/>
            <person name="Teshima H."/>
            <person name="Detter J.C."/>
            <person name="Han C."/>
            <person name="Tapia R."/>
            <person name="Land M."/>
            <person name="Hauser L."/>
            <person name="Kyrpides N."/>
            <person name="Ivanova N."/>
            <person name="Ovchinnikova G."/>
            <person name="Pagani I."/>
            <person name="Rawat S.R."/>
            <person name="Mannisto M."/>
            <person name="Haggblom M.M."/>
            <person name="Woyke T."/>
        </authorList>
    </citation>
    <scope>NUCLEOTIDE SEQUENCE [LARGE SCALE GENOMIC DNA]</scope>
    <source>
        <strain evidence="3">MP5ACTX9</strain>
    </source>
</reference>
<protein>
    <submittedName>
        <fullName evidence="2">Putative lipoprotein</fullName>
    </submittedName>
</protein>
<keyword evidence="2" id="KW-0449">Lipoprotein</keyword>
<proteinExistence type="predicted"/>
<dbReference type="eggNOG" id="COG3103">
    <property type="taxonomic scope" value="Bacteria"/>
</dbReference>
<dbReference type="AlphaFoldDB" id="E8X3L0"/>
<evidence type="ECO:0000313" key="2">
    <source>
        <dbReference type="EMBL" id="ADW68201.1"/>
    </source>
</evidence>
<dbReference type="EMBL" id="CP002480">
    <property type="protein sequence ID" value="ADW68201.1"/>
    <property type="molecule type" value="Genomic_DNA"/>
</dbReference>
<dbReference type="RefSeq" id="WP_013579524.1">
    <property type="nucleotide sequence ID" value="NC_015064.1"/>
</dbReference>
<evidence type="ECO:0000256" key="1">
    <source>
        <dbReference type="SAM" id="MobiDB-lite"/>
    </source>
</evidence>
<dbReference type="PaxDb" id="1198114-AciX9_1138"/>
<keyword evidence="3" id="KW-1185">Reference proteome</keyword>
<organism evidence="3">
    <name type="scientific">Granulicella tundricola (strain ATCC BAA-1859 / DSM 23138 / MP5ACTX9)</name>
    <dbReference type="NCBI Taxonomy" id="1198114"/>
    <lineage>
        <taxon>Bacteria</taxon>
        <taxon>Pseudomonadati</taxon>
        <taxon>Acidobacteriota</taxon>
        <taxon>Terriglobia</taxon>
        <taxon>Terriglobales</taxon>
        <taxon>Acidobacteriaceae</taxon>
        <taxon>Granulicella</taxon>
    </lineage>
</organism>
<sequence>MSFGLAGGLLLAGCSRFHEKPNEHYVFVTSKQGYLRDRVAAVSNRTAQVGNGDRLKVLDHARHFVKVQTDKGAIGWIEEKAVATPEVADEFDALKEEHKNDPAVASAVVRDTVYLHVKPGRDAEKFYLLAEGEKLKMLKRATLVKAVTQMTAAKAQKAIPQASGTNAARKGGVAEIVAAEAPAPPAMEDWWLVTDSQGHTGWIFSRMIDVDAPDSLTRYSEGQRFVGAYILTTVHDEGAPTDQKDIPEYVTVSSPYKAGLPYDFDQVRVFTWSMTHHRYETAFRDKNIEGYLPVTIGKMKDAYGKTPIAAMELPSYSYKVLSADAPAVVPDVATGAMVPGKTVTKAYRLEGNIVRRMGAPGSTAGEQLARPVAEDEKKGKKKRR</sequence>
<feature type="region of interest" description="Disordered" evidence="1">
    <location>
        <begin position="358"/>
        <end position="384"/>
    </location>
</feature>
<name>E8X3L0_GRATM</name>
<accession>E8X3L0</accession>